<dbReference type="VEuPathDB" id="TriTrypDB:BSAL_39050"/>
<dbReference type="AlphaFoldDB" id="A0A0S4JQD0"/>
<evidence type="ECO:0000313" key="3">
    <source>
        <dbReference type="Proteomes" id="UP000051952"/>
    </source>
</evidence>
<accession>A0A0S4JQD0</accession>
<evidence type="ECO:0000313" key="2">
    <source>
        <dbReference type="EMBL" id="CUG92724.1"/>
    </source>
</evidence>
<organism evidence="2 3">
    <name type="scientific">Bodo saltans</name>
    <name type="common">Flagellated protozoan</name>
    <dbReference type="NCBI Taxonomy" id="75058"/>
    <lineage>
        <taxon>Eukaryota</taxon>
        <taxon>Discoba</taxon>
        <taxon>Euglenozoa</taxon>
        <taxon>Kinetoplastea</taxon>
        <taxon>Metakinetoplastina</taxon>
        <taxon>Eubodonida</taxon>
        <taxon>Bodonidae</taxon>
        <taxon>Bodo</taxon>
    </lineage>
</organism>
<keyword evidence="1" id="KW-1133">Transmembrane helix</keyword>
<feature type="transmembrane region" description="Helical" evidence="1">
    <location>
        <begin position="68"/>
        <end position="96"/>
    </location>
</feature>
<keyword evidence="1" id="KW-0472">Membrane</keyword>
<dbReference type="Proteomes" id="UP000051952">
    <property type="component" value="Unassembled WGS sequence"/>
</dbReference>
<reference evidence="3" key="1">
    <citation type="submission" date="2015-09" db="EMBL/GenBank/DDBJ databases">
        <authorList>
            <consortium name="Pathogen Informatics"/>
        </authorList>
    </citation>
    <scope>NUCLEOTIDE SEQUENCE [LARGE SCALE GENOMIC DNA]</scope>
    <source>
        <strain evidence="3">Lake Konstanz</strain>
    </source>
</reference>
<gene>
    <name evidence="2" type="ORF">BSAL_39050</name>
</gene>
<keyword evidence="1 2" id="KW-0812">Transmembrane</keyword>
<protein>
    <submittedName>
        <fullName evidence="2">Transmembrane protein, putative</fullName>
    </submittedName>
</protein>
<evidence type="ECO:0000256" key="1">
    <source>
        <dbReference type="SAM" id="Phobius"/>
    </source>
</evidence>
<dbReference type="EMBL" id="CYKH01002080">
    <property type="protein sequence ID" value="CUG92724.1"/>
    <property type="molecule type" value="Genomic_DNA"/>
</dbReference>
<keyword evidence="3" id="KW-1185">Reference proteome</keyword>
<proteinExistence type="predicted"/>
<name>A0A0S4JQD0_BODSA</name>
<sequence>MTFFANLDKNRATHTTTTAKMQVDIHAKVLGHVQPEVASPPTAPVVAAVAEEKNQQPSSNDNDSVAKAVSLVMTGLVMFALAVYQCVIKGVFLPLVARIAPMVPKSIQDRAQSVLSSKGVQKAVHVVQTNIRTYTNIQI</sequence>